<protein>
    <recommendedName>
        <fullName evidence="3">ribonuclease H</fullName>
        <ecNumber evidence="3">3.1.26.4</ecNumber>
    </recommendedName>
</protein>
<feature type="domain" description="VWFD" evidence="12">
    <location>
        <begin position="456"/>
        <end position="632"/>
    </location>
</feature>
<feature type="domain" description="VWFD" evidence="12">
    <location>
        <begin position="926"/>
        <end position="1094"/>
    </location>
</feature>
<feature type="region of interest" description="Disordered" evidence="9">
    <location>
        <begin position="1426"/>
        <end position="1598"/>
    </location>
</feature>
<feature type="domain" description="VWFD" evidence="12">
    <location>
        <begin position="2399"/>
        <end position="2586"/>
    </location>
</feature>
<dbReference type="GO" id="GO:0046556">
    <property type="term" value="F:alpha-L-arabinofuranosidase activity"/>
    <property type="evidence" value="ECO:0007669"/>
    <property type="project" value="InterPro"/>
</dbReference>
<dbReference type="SMART" id="SM00216">
    <property type="entry name" value="VWD"/>
    <property type="match status" value="4"/>
</dbReference>
<evidence type="ECO:0000256" key="7">
    <source>
        <dbReference type="ARBA" id="ARBA00061260"/>
    </source>
</evidence>
<evidence type="ECO:0000259" key="12">
    <source>
        <dbReference type="PROSITE" id="PS51233"/>
    </source>
</evidence>
<dbReference type="SUPFAM" id="SSF57567">
    <property type="entry name" value="Serine protease inhibitors"/>
    <property type="match status" value="4"/>
</dbReference>
<dbReference type="CDD" id="cd19941">
    <property type="entry name" value="TIL"/>
    <property type="match status" value="4"/>
</dbReference>
<dbReference type="InParanoid" id="A0A6J2WRE7"/>
<feature type="domain" description="VWFD" evidence="12">
    <location>
        <begin position="97"/>
        <end position="273"/>
    </location>
</feature>
<comment type="similarity">
    <text evidence="7">Belongs to the otogelin family.</text>
</comment>
<dbReference type="PROSITE" id="PS01225">
    <property type="entry name" value="CTCK_2"/>
    <property type="match status" value="1"/>
</dbReference>
<evidence type="ECO:0000256" key="6">
    <source>
        <dbReference type="ARBA" id="ARBA00023180"/>
    </source>
</evidence>
<keyword evidence="13" id="KW-1185">Reference proteome</keyword>
<evidence type="ECO:0000256" key="4">
    <source>
        <dbReference type="ARBA" id="ARBA00022525"/>
    </source>
</evidence>
<dbReference type="Pfam" id="PF05270">
    <property type="entry name" value="AbfB"/>
    <property type="match status" value="1"/>
</dbReference>
<dbReference type="Pfam" id="PF17919">
    <property type="entry name" value="RT_RNaseH_2"/>
    <property type="match status" value="1"/>
</dbReference>
<dbReference type="Gene3D" id="2.80.10.50">
    <property type="match status" value="1"/>
</dbReference>
<dbReference type="SUPFAM" id="SSF110221">
    <property type="entry name" value="AbfB domain"/>
    <property type="match status" value="1"/>
</dbReference>
<dbReference type="PROSITE" id="PS50878">
    <property type="entry name" value="RT_POL"/>
    <property type="match status" value="1"/>
</dbReference>
<dbReference type="GO" id="GO:0004523">
    <property type="term" value="F:RNA-DNA hybrid ribonuclease activity"/>
    <property type="evidence" value="ECO:0007669"/>
    <property type="project" value="UniProtKB-EC"/>
</dbReference>
<dbReference type="Gene3D" id="2.10.25.10">
    <property type="entry name" value="Laminin"/>
    <property type="match status" value="4"/>
</dbReference>
<dbReference type="InterPro" id="IPR036084">
    <property type="entry name" value="Ser_inhib-like_sf"/>
</dbReference>
<feature type="disulfide bond" evidence="8">
    <location>
        <begin position="3170"/>
        <end position="3219"/>
    </location>
</feature>
<dbReference type="PROSITE" id="PS51233">
    <property type="entry name" value="VWFD"/>
    <property type="match status" value="4"/>
</dbReference>
<reference evidence="14" key="1">
    <citation type="submission" date="2025-08" db="UniProtKB">
        <authorList>
            <consortium name="RefSeq"/>
        </authorList>
    </citation>
    <scope>IDENTIFICATION</scope>
</reference>
<dbReference type="InterPro" id="IPR058755">
    <property type="entry name" value="Fn1-VW_OTOGL"/>
</dbReference>
<evidence type="ECO:0000259" key="11">
    <source>
        <dbReference type="PROSITE" id="PS50878"/>
    </source>
</evidence>
<dbReference type="Pfam" id="PF00078">
    <property type="entry name" value="RVT_1"/>
    <property type="match status" value="1"/>
</dbReference>
<dbReference type="SMART" id="SM00041">
    <property type="entry name" value="CT"/>
    <property type="match status" value="1"/>
</dbReference>
<dbReference type="InterPro" id="IPR050780">
    <property type="entry name" value="Mucin_vWF_Thrombospondin_sf"/>
</dbReference>
<feature type="domain" description="Reverse transcriptase" evidence="11">
    <location>
        <begin position="2018"/>
        <end position="2195"/>
    </location>
</feature>
<comment type="subcellular location">
    <subcellularLocation>
        <location evidence="1">Secreted</location>
    </subcellularLocation>
</comment>
<gene>
    <name evidence="14" type="primary">otogl</name>
</gene>
<dbReference type="Gene3D" id="3.30.70.270">
    <property type="match status" value="2"/>
</dbReference>
<dbReference type="InterPro" id="IPR002919">
    <property type="entry name" value="TIL_dom"/>
</dbReference>
<dbReference type="SUPFAM" id="SSF56672">
    <property type="entry name" value="DNA/RNA polymerases"/>
    <property type="match status" value="1"/>
</dbReference>
<name>A0A6J2WRE7_CHACN</name>
<dbReference type="EC" id="3.1.26.4" evidence="3"/>
<evidence type="ECO:0000256" key="3">
    <source>
        <dbReference type="ARBA" id="ARBA00012180"/>
    </source>
</evidence>
<keyword evidence="5 8" id="KW-1015">Disulfide bond</keyword>
<evidence type="ECO:0000256" key="9">
    <source>
        <dbReference type="SAM" id="MobiDB-lite"/>
    </source>
</evidence>
<dbReference type="InterPro" id="IPR001846">
    <property type="entry name" value="VWF_type-D"/>
</dbReference>
<keyword evidence="4" id="KW-0964">Secreted</keyword>
<evidence type="ECO:0000256" key="5">
    <source>
        <dbReference type="ARBA" id="ARBA00023157"/>
    </source>
</evidence>
<dbReference type="Pfam" id="PF25961">
    <property type="entry name" value="OTOGL_N"/>
    <property type="match status" value="1"/>
</dbReference>
<dbReference type="GO" id="GO:0005615">
    <property type="term" value="C:extracellular space"/>
    <property type="evidence" value="ECO:0007669"/>
    <property type="project" value="TreeGrafter"/>
</dbReference>
<dbReference type="InterPro" id="IPR043502">
    <property type="entry name" value="DNA/RNA_pol_sf"/>
</dbReference>
<dbReference type="GO" id="GO:0031012">
    <property type="term" value="C:extracellular matrix"/>
    <property type="evidence" value="ECO:0007669"/>
    <property type="project" value="TreeGrafter"/>
</dbReference>
<dbReference type="InterPro" id="IPR058753">
    <property type="entry name" value="TIL_OTOGL_Mucin"/>
</dbReference>
<evidence type="ECO:0000256" key="8">
    <source>
        <dbReference type="PROSITE-ProRule" id="PRU00039"/>
    </source>
</evidence>
<dbReference type="Pfam" id="PF00094">
    <property type="entry name" value="VWD"/>
    <property type="match status" value="4"/>
</dbReference>
<dbReference type="GO" id="GO:0046373">
    <property type="term" value="P:L-arabinose metabolic process"/>
    <property type="evidence" value="ECO:0007669"/>
    <property type="project" value="InterPro"/>
</dbReference>
<dbReference type="InterPro" id="IPR058754">
    <property type="entry name" value="OTOGL-like_N"/>
</dbReference>
<dbReference type="PANTHER" id="PTHR11339:SF225">
    <property type="entry name" value="OTOGELIN-LIKE PROTEIN"/>
    <property type="match status" value="1"/>
</dbReference>
<dbReference type="InterPro" id="IPR000477">
    <property type="entry name" value="RT_dom"/>
</dbReference>
<evidence type="ECO:0000313" key="13">
    <source>
        <dbReference type="Proteomes" id="UP000504632"/>
    </source>
</evidence>
<dbReference type="CDD" id="cd01647">
    <property type="entry name" value="RT_LTR"/>
    <property type="match status" value="1"/>
</dbReference>
<organism evidence="13 14">
    <name type="scientific">Chanos chanos</name>
    <name type="common">Milkfish</name>
    <name type="synonym">Mugil chanos</name>
    <dbReference type="NCBI Taxonomy" id="29144"/>
    <lineage>
        <taxon>Eukaryota</taxon>
        <taxon>Metazoa</taxon>
        <taxon>Chordata</taxon>
        <taxon>Craniata</taxon>
        <taxon>Vertebrata</taxon>
        <taxon>Euteleostomi</taxon>
        <taxon>Actinopterygii</taxon>
        <taxon>Neopterygii</taxon>
        <taxon>Teleostei</taxon>
        <taxon>Ostariophysi</taxon>
        <taxon>Gonorynchiformes</taxon>
        <taxon>Chanidae</taxon>
        <taxon>Chanos</taxon>
    </lineage>
</organism>
<dbReference type="Pfam" id="PF25962">
    <property type="entry name" value="TIL_OTOGL_Mucin"/>
    <property type="match status" value="1"/>
</dbReference>
<dbReference type="Pfam" id="PF08742">
    <property type="entry name" value="C8"/>
    <property type="match status" value="4"/>
</dbReference>
<feature type="domain" description="CTCK" evidence="10">
    <location>
        <begin position="3156"/>
        <end position="3241"/>
    </location>
</feature>
<feature type="compositionally biased region" description="Low complexity" evidence="9">
    <location>
        <begin position="1429"/>
        <end position="1487"/>
    </location>
</feature>
<accession>A0A6J2WRE7</accession>
<dbReference type="OrthoDB" id="8921018at2759"/>
<dbReference type="RefSeq" id="XP_030646297.1">
    <property type="nucleotide sequence ID" value="XM_030790437.1"/>
</dbReference>
<dbReference type="InterPro" id="IPR014853">
    <property type="entry name" value="VWF/SSPO/ZAN-like_Cys-rich_dom"/>
</dbReference>
<dbReference type="InterPro" id="IPR036195">
    <property type="entry name" value="AbfB_ABD_sf"/>
</dbReference>
<dbReference type="InterPro" id="IPR006207">
    <property type="entry name" value="Cys_knot_C"/>
</dbReference>
<feature type="compositionally biased region" description="Low complexity" evidence="9">
    <location>
        <begin position="1495"/>
        <end position="1538"/>
    </location>
</feature>
<dbReference type="SMART" id="SM00832">
    <property type="entry name" value="C8"/>
    <property type="match status" value="4"/>
</dbReference>
<comment type="similarity">
    <text evidence="2">Belongs to the beta type-B retroviral polymerase family. HERV class-II K(HML-2) pol subfamily.</text>
</comment>
<comment type="caution">
    <text evidence="8">Lacks conserved residue(s) required for the propagation of feature annotation.</text>
</comment>
<dbReference type="Gene3D" id="3.10.10.10">
    <property type="entry name" value="HIV Type 1 Reverse Transcriptase, subunit A, domain 1"/>
    <property type="match status" value="1"/>
</dbReference>
<dbReference type="InterPro" id="IPR041577">
    <property type="entry name" value="RT_RNaseH_2"/>
</dbReference>
<evidence type="ECO:0000259" key="10">
    <source>
        <dbReference type="PROSITE" id="PS01225"/>
    </source>
</evidence>
<dbReference type="CTD" id="283310"/>
<proteinExistence type="inferred from homology"/>
<evidence type="ECO:0000256" key="1">
    <source>
        <dbReference type="ARBA" id="ARBA00004613"/>
    </source>
</evidence>
<dbReference type="InterPro" id="IPR043128">
    <property type="entry name" value="Rev_trsase/Diguanyl_cyclase"/>
</dbReference>
<feature type="compositionally biased region" description="Low complexity" evidence="9">
    <location>
        <begin position="1545"/>
        <end position="1598"/>
    </location>
</feature>
<dbReference type="PANTHER" id="PTHR11339">
    <property type="entry name" value="EXTRACELLULAR MATRIX GLYCOPROTEIN RELATED"/>
    <property type="match status" value="1"/>
</dbReference>
<dbReference type="Pfam" id="PF25960">
    <property type="entry name" value="Fn1-VW_OTOGL"/>
    <property type="match status" value="1"/>
</dbReference>
<dbReference type="InterPro" id="IPR007934">
    <property type="entry name" value="AbfB_ABD"/>
</dbReference>
<evidence type="ECO:0000256" key="2">
    <source>
        <dbReference type="ARBA" id="ARBA00010879"/>
    </source>
</evidence>
<evidence type="ECO:0000313" key="14">
    <source>
        <dbReference type="RefSeq" id="XP_030646297.1"/>
    </source>
</evidence>
<dbReference type="FunFam" id="3.30.70.270:FF:000020">
    <property type="entry name" value="Transposon Tf2-6 polyprotein-like Protein"/>
    <property type="match status" value="1"/>
</dbReference>
<dbReference type="Pfam" id="PF01826">
    <property type="entry name" value="TIL"/>
    <property type="match status" value="1"/>
</dbReference>
<keyword evidence="6" id="KW-0325">Glycoprotein</keyword>
<dbReference type="GeneID" id="115826557"/>
<sequence>MSINTGLPESKNLLWRFNALRQKRDLLRDATFSAALSESALPRSVLHNYTARDASSEYCGCLNGGWCQEGGHCDCAQFQALGDRCQIIPNLGQDRDGICRSWGQHHFETFDGMYYYFPGTCSYILAKDCHSSEPQYTVWVHNSRRCRSSVYSCSRSLSLFFPNEEEIFISGYQVQKGGHRLTLPQTVRNVFIERLADYILVKSTFGFSLAWDGASGVYLKMTEGHKGRPCGLCGNYNDEGSDDISTSRGFQTDDIAEFGNSWAVDLPSERRCPAVDDEFPSPCQSESSMDDAIEKCSALLFFPFISCHENIDPNPFVASCVSDMCVSDDEETLCRSLVEYTRACSHVGYPVREWRDSFPVCADGCEESFVHRDCISCCPPSCTFEKECLGTNLHCLDGCYCPDGLILQNGSCIEVSQCPCVYHGTAFPLGHVLEQGCSVCVCMGGVWNCTESNCTAECTVMGDTHVTTFDGRIFMHMGTCQYVLAKSRGSTKFTVTVQYTACGESQEHSCLHSVTLVVNEDVGRQITLTRDNEVIVGANMAINLPYRDDVVEVHSLSSVFVRLRAAFGLKLLYDPRGGRVYLQLDSRWRFATLGLCGTLNGNLRDDFLSPSGMIEGTPQLHVNAWRVSSACFSPVNIPIIDPCEMNQQNVYYAALCEVLSGEVFAACHAVVSPSVYQQQCRYQACRCGASCMCTALAHYTYICSKHKIHINFRAHVSECGVVCLGGMMFHSCTSDCGGSCRSVGSNEVCDDDCAEGCSCPEGKLYDHAHHRCVLLSQCHCYFMGSVFQPGEVSFSSSGPCLCRNGHMECVPEERDEPELGDCPDGKVYHSCREPVGAGLSPVGVACELTCRNLMLNLTCPPMTPCVPGCGCPPGLVGHNGDCYYPENCPCAWLGLDYLPGETVDTPCYRCVCHRGFFNCTYSPCPAVCTIYSDRHYHTFDGLEYDYVSDCQVYLLKSSGETEVSVLAQNKDCYESGIICMKYLLIYVGLTKIYFNDNSGKPSSLTVVGRGYEFEMWVAGYYTVVHFPKQDLTILWDRKTTVHIRAGPQWKGKLSGLCGNFDMVTVNDMTTAGHMEVNNAQAFGDSWALGQCESDFVVQRPCEGDLSRQPYAKRECGLLYSDVFTPCHNVVDVSWFYKNCLTDTCNCNRGGDCECLCTSIAAYAHTCCQHGVTVHWRSPTVCPYDCEYYNQELGEGPFTLSSVVLNESVCVLGVNVSSGEVFPVVGTHTQQQPVNTLNFMITVGLYRDRSSRLPVVSLESAERPNYFLSVTANGGLRLERWSSGEEFRQRATFIHHQGLWLPGRSSFELYRQKGVFLTLTQTSAHAQSYDHTHTFKISSSFILEESSFVIPYRLMCEWKYHACASPCVKTCSDPDATRCQFLPHVEGCFPRCPKTMILDEVTRRCVYQEDCIVLPPTTTPYMFVTRSNRTTAPPTTSATTTTPTTAPTMTTVTTAPTTTPSTTSPAPVTETVGPSSPPTSTGTTLPQPITQTHLLATPSSTSTASSAPTTTVHMTTSPSLQPSTTTTPVITTETQTTATRPPPTPLTTRPTTFPTTTGPGTPTPVTMTTTQTPTQTTEQTTAPTTEETSVSSSLSPTPETVAVTAVPPTFLLPTAPCTPSLEPAKPAVTKAQSGYEPFIMKGLVSVSGGETVPVRILRDTGAAQSFLLQGLLPLSEQTATGSSVLVRGIEMGFVEAPLHRVHLKSDLVSGDVVVGVQSSSPIPGVTFILGNDLAGGSVWSQGDMPPEVFPVPLVPEGLDECEQKFPDVFPASVITRSQTKRLIDSVPSRDGDVDLSDSFVAKPEECERLFDAQSVQSSSQNIPVDKTERHELLDFSLSREKLINSQKSDPTLTSCFESVSSVQDLVTMPQGYFIRDGILMRMWKPHSFTEEWSEVHQIVVPSEYRILNASDESTVLLSALVEGEDSGTTPSRSVIEGRFNNSEVLTVIQNQLPHLSATEKADILGVLKEFPELFGDVPTVTTVLEHDIDVGATSPIKQHPYRVNPKKRAILRQEVEYMLSNGIAEPSSSPWSSPCILVSKPNGTYRFCTDYRRVNAVTTPDSYPLPRVDDCVDRVGSAVFVSKIDLLKGYWKVPLTARAQEISAFVTPDSFLNYKVMAFGMRNAPATFQRLVNVVLSGMSGCEAYLDDVLVYSMTWAEHLGQLRELFRRLSKANLTINLAKCEFGKATVTYLGRVVGRGQVFPVMAKVAAVQDYPVPSDRRGLRRFLGMVGYYRSFCKNFSSVVSPLTDLLSPKVKFEWTETCQNAFKNVKGLLLSAPVLATPDFNKLFRFAVDASDVGAGAVLLQCGADNIQHPVSYFSRKYNGAQRKYSTIEKETLALPPYSVRVDECSEYICINGQMVLHNSSQHCRHNTSQPHCNLLGTPIQTNTDPCCPVWQCPCRCSVFSDLRVITFDGNNVALYDNGSYILVHLPRENIVGHIEKCPTSESVNYIRRPSPSGGTSGLCFKKLNISTHSYRIMINRLDRKVSVNLITARLPFTRQNLHIDDTGTMYVVNTPGGVQIQWYHSTGVMVLQYTTPANTSTRGLCGCCDGNPADDLRLPNGTVVGEVEDIPVFLHGWMVDTSEETDYFRRVGDNCTTGNCSKCFTILNQRPFSKCHHKVSPEQFCNNIWAGDLHYKDHECDFLAAYVAICYTHQICFSWRKPNFCPLKCPAGKEYRACVNTCKTHTCQNLDYYEESMCSSIREECVCKSGTILHRADSAFCVTEDQCVCTDNEGSPRAPGEVWNGSLRGCCLFRCLENGSVVPVEPDCSQEPAPLCEREGEYAVSVLEQGACCPKKICECNLTICQNEVPSCENGNRLVIGYSALSCCPEYRCECDPQACPRVPPPVCREDQFLVEVREERDCCYSYLCVCESCMEPIPVCLPGEILAVDMNTTNHCCPLYHCVCDLSLCPEPSVSCAPGAALVKRPVPHHCCPETQCECQCQNASRPFCATGEVQVEEPDYSSACSCTQYTCKKADVCLFQGVTVLSPGQSMVQYFEGDLCYTVHCLTHRDSRTGFYAMDVSTINCSEKCEPHQVYVPSSDPHVCCGSCKNVSCSYLSENGTTEVFMVGSSWVVNCTRYDCMETAVGAVILASGVVCPPFNDTECIQNGGVVQTYVDGCCKTCAGVGILPFSVSPVTPTASTNCDTGKEDGKNCKRVAIRTTIRKDDCRSNAPVTVYSCDGKCPSATIFNFNINSHARFCKCCRENGLQNRIIQLYCTRNATTVDYNYQEPMDCSCQWN</sequence>
<dbReference type="Proteomes" id="UP000504632">
    <property type="component" value="Chromosome 13"/>
</dbReference>